<evidence type="ECO:0000256" key="3">
    <source>
        <dbReference type="ARBA" id="ARBA00023125"/>
    </source>
</evidence>
<evidence type="ECO:0000256" key="1">
    <source>
        <dbReference type="ARBA" id="ARBA00008857"/>
    </source>
</evidence>
<evidence type="ECO:0000256" key="4">
    <source>
        <dbReference type="SAM" id="MobiDB-lite"/>
    </source>
</evidence>
<dbReference type="EMBL" id="QJPH01000331">
    <property type="protein sequence ID" value="PZN77732.1"/>
    <property type="molecule type" value="Genomic_DNA"/>
</dbReference>
<evidence type="ECO:0000256" key="2">
    <source>
        <dbReference type="ARBA" id="ARBA00022908"/>
    </source>
</evidence>
<feature type="domain" description="Integrase DNA-binding" evidence="5">
    <location>
        <begin position="2"/>
        <end position="86"/>
    </location>
</feature>
<dbReference type="PANTHER" id="PTHR30629:SF2">
    <property type="entry name" value="PROPHAGE INTEGRASE INTS-RELATED"/>
    <property type="match status" value="1"/>
</dbReference>
<comment type="caution">
    <text evidence="7">The sequence shown here is derived from an EMBL/GenBank/DDBJ whole genome shotgun (WGS) entry which is preliminary data.</text>
</comment>
<protein>
    <submittedName>
        <fullName evidence="7">Uncharacterized protein</fullName>
    </submittedName>
</protein>
<dbReference type="InterPro" id="IPR050808">
    <property type="entry name" value="Phage_Integrase"/>
</dbReference>
<dbReference type="InterPro" id="IPR025166">
    <property type="entry name" value="Integrase_DNA_bind_dom"/>
</dbReference>
<dbReference type="AlphaFoldDB" id="A0A2W4R128"/>
<dbReference type="Gene3D" id="1.10.150.130">
    <property type="match status" value="1"/>
</dbReference>
<evidence type="ECO:0000259" key="5">
    <source>
        <dbReference type="Pfam" id="PF13356"/>
    </source>
</evidence>
<evidence type="ECO:0000259" key="6">
    <source>
        <dbReference type="Pfam" id="PF22022"/>
    </source>
</evidence>
<feature type="domain" description="Phage integrase central" evidence="6">
    <location>
        <begin position="98"/>
        <end position="135"/>
    </location>
</feature>
<feature type="region of interest" description="Disordered" evidence="4">
    <location>
        <begin position="63"/>
        <end position="90"/>
    </location>
</feature>
<evidence type="ECO:0000313" key="8">
    <source>
        <dbReference type="Proteomes" id="UP000249396"/>
    </source>
</evidence>
<keyword evidence="3" id="KW-0238">DNA-binding</keyword>
<accession>A0A2W4R128</accession>
<organism evidence="7 8">
    <name type="scientific">Candidatus Methylumidiphilus alinenensis</name>
    <dbReference type="NCBI Taxonomy" id="2202197"/>
    <lineage>
        <taxon>Bacteria</taxon>
        <taxon>Pseudomonadati</taxon>
        <taxon>Pseudomonadota</taxon>
        <taxon>Gammaproteobacteria</taxon>
        <taxon>Methylococcales</taxon>
        <taxon>Candidatus Methylumidiphilus</taxon>
    </lineage>
</organism>
<name>A0A2W4R128_9GAMM</name>
<dbReference type="InterPro" id="IPR053876">
    <property type="entry name" value="Phage_int_M"/>
</dbReference>
<dbReference type="Gene3D" id="3.30.160.390">
    <property type="entry name" value="Integrase, DNA-binding domain"/>
    <property type="match status" value="1"/>
</dbReference>
<dbReference type="PANTHER" id="PTHR30629">
    <property type="entry name" value="PROPHAGE INTEGRASE"/>
    <property type="match status" value="1"/>
</dbReference>
<keyword evidence="2" id="KW-0229">DNA integration</keyword>
<reference evidence="7 8" key="1">
    <citation type="journal article" date="2018" name="Aquat. Microb. Ecol.">
        <title>Gammaproteobacterial methanotrophs dominate.</title>
        <authorList>
            <person name="Rissanen A.J."/>
            <person name="Saarenheimo J."/>
            <person name="Tiirola M."/>
            <person name="Peura S."/>
            <person name="Aalto S.L."/>
            <person name="Karvinen A."/>
            <person name="Nykanen H."/>
        </authorList>
    </citation>
    <scope>NUCLEOTIDE SEQUENCE [LARGE SCALE GENOMIC DNA]</scope>
    <source>
        <strain evidence="7">AMbin10</strain>
    </source>
</reference>
<dbReference type="InterPro" id="IPR038488">
    <property type="entry name" value="Integrase_DNA-bd_sf"/>
</dbReference>
<evidence type="ECO:0000313" key="7">
    <source>
        <dbReference type="EMBL" id="PZN77732.1"/>
    </source>
</evidence>
<comment type="similarity">
    <text evidence="1">Belongs to the 'phage' integrase family.</text>
</comment>
<dbReference type="Proteomes" id="UP000249396">
    <property type="component" value="Unassembled WGS sequence"/>
</dbReference>
<proteinExistence type="inferred from homology"/>
<gene>
    <name evidence="7" type="ORF">DM484_13985</name>
</gene>
<dbReference type="Pfam" id="PF13356">
    <property type="entry name" value="Arm-DNA-bind_3"/>
    <property type="match status" value="1"/>
</dbReference>
<dbReference type="Pfam" id="PF22022">
    <property type="entry name" value="Phage_int_M"/>
    <property type="match status" value="1"/>
</dbReference>
<sequence>MLTDTTIKSTKPKEKPYRLADEKAMYLEVMPNGSKYFRMKYRFEGKEKRLAFGVYPETSLRDARDKRDQARKQLAQGIDPGENRKAMKAAQMADGETFEVVAREWHGKLQANWTPEHAERILRRLEADIFPWLGK</sequence>
<dbReference type="GO" id="GO:0003677">
    <property type="term" value="F:DNA binding"/>
    <property type="evidence" value="ECO:0007669"/>
    <property type="project" value="UniProtKB-KW"/>
</dbReference>
<dbReference type="InterPro" id="IPR010998">
    <property type="entry name" value="Integrase_recombinase_N"/>
</dbReference>
<dbReference type="GO" id="GO:0015074">
    <property type="term" value="P:DNA integration"/>
    <property type="evidence" value="ECO:0007669"/>
    <property type="project" value="UniProtKB-KW"/>
</dbReference>